<evidence type="ECO:0000256" key="5">
    <source>
        <dbReference type="ARBA" id="ARBA00022989"/>
    </source>
</evidence>
<dbReference type="AlphaFoldDB" id="A0A1Y2FK15"/>
<comment type="similarity">
    <text evidence="2">Belongs to the concentrative nucleoside transporter (CNT) (TC 2.A.41) family.</text>
</comment>
<dbReference type="PANTHER" id="PTHR10590:SF4">
    <property type="entry name" value="SOLUTE CARRIER FAMILY 28 MEMBER 3"/>
    <property type="match status" value="1"/>
</dbReference>
<evidence type="ECO:0000256" key="7">
    <source>
        <dbReference type="SAM" id="MobiDB-lite"/>
    </source>
</evidence>
<comment type="subcellular location">
    <subcellularLocation>
        <location evidence="1">Cell membrane</location>
        <topology evidence="1">Multi-pass membrane protein</topology>
    </subcellularLocation>
</comment>
<reference evidence="12 13" key="1">
    <citation type="submission" date="2016-07" db="EMBL/GenBank/DDBJ databases">
        <title>Pervasive Adenine N6-methylation of Active Genes in Fungi.</title>
        <authorList>
            <consortium name="DOE Joint Genome Institute"/>
            <person name="Mondo S.J."/>
            <person name="Dannebaum R.O."/>
            <person name="Kuo R.C."/>
            <person name="Labutti K."/>
            <person name="Haridas S."/>
            <person name="Kuo A."/>
            <person name="Salamov A."/>
            <person name="Ahrendt S.R."/>
            <person name="Lipzen A."/>
            <person name="Sullivan W."/>
            <person name="Andreopoulos W.B."/>
            <person name="Clum A."/>
            <person name="Lindquist E."/>
            <person name="Daum C."/>
            <person name="Ramamoorthy G.K."/>
            <person name="Gryganskyi A."/>
            <person name="Culley D."/>
            <person name="Magnuson J.K."/>
            <person name="James T.Y."/>
            <person name="O'Malley M.A."/>
            <person name="Stajich J.E."/>
            <person name="Spatafora J.W."/>
            <person name="Visel A."/>
            <person name="Grigoriev I.V."/>
        </authorList>
    </citation>
    <scope>NUCLEOTIDE SEQUENCE [LARGE SCALE GENOMIC DNA]</scope>
    <source>
        <strain evidence="12 13">12-1054</strain>
    </source>
</reference>
<dbReference type="OMA" id="IVWHTVI"/>
<dbReference type="EMBL" id="MCFI01000006">
    <property type="protein sequence ID" value="ORY84312.1"/>
    <property type="molecule type" value="Genomic_DNA"/>
</dbReference>
<feature type="transmembrane region" description="Helical" evidence="8">
    <location>
        <begin position="221"/>
        <end position="239"/>
    </location>
</feature>
<keyword evidence="4 8" id="KW-0812">Transmembrane</keyword>
<feature type="region of interest" description="Disordered" evidence="7">
    <location>
        <begin position="1"/>
        <end position="20"/>
    </location>
</feature>
<evidence type="ECO:0000259" key="9">
    <source>
        <dbReference type="Pfam" id="PF01773"/>
    </source>
</evidence>
<accession>A0A1Y2FK15</accession>
<feature type="transmembrane region" description="Helical" evidence="8">
    <location>
        <begin position="113"/>
        <end position="141"/>
    </location>
</feature>
<evidence type="ECO:0000256" key="4">
    <source>
        <dbReference type="ARBA" id="ARBA00022692"/>
    </source>
</evidence>
<comment type="caution">
    <text evidence="12">The sequence shown here is derived from an EMBL/GenBank/DDBJ whole genome shotgun (WGS) entry which is preliminary data.</text>
</comment>
<organism evidence="12 13">
    <name type="scientific">Protomyces lactucae-debilis</name>
    <dbReference type="NCBI Taxonomy" id="2754530"/>
    <lineage>
        <taxon>Eukaryota</taxon>
        <taxon>Fungi</taxon>
        <taxon>Dikarya</taxon>
        <taxon>Ascomycota</taxon>
        <taxon>Taphrinomycotina</taxon>
        <taxon>Taphrinomycetes</taxon>
        <taxon>Taphrinales</taxon>
        <taxon>Protomycetaceae</taxon>
        <taxon>Protomyces</taxon>
    </lineage>
</organism>
<dbReference type="GO" id="GO:0005337">
    <property type="term" value="F:nucleoside transmembrane transporter activity"/>
    <property type="evidence" value="ECO:0007669"/>
    <property type="project" value="InterPro"/>
</dbReference>
<feature type="transmembrane region" description="Helical" evidence="8">
    <location>
        <begin position="80"/>
        <end position="101"/>
    </location>
</feature>
<evidence type="ECO:0000256" key="1">
    <source>
        <dbReference type="ARBA" id="ARBA00004651"/>
    </source>
</evidence>
<feature type="transmembrane region" description="Helical" evidence="8">
    <location>
        <begin position="310"/>
        <end position="332"/>
    </location>
</feature>
<evidence type="ECO:0000256" key="6">
    <source>
        <dbReference type="ARBA" id="ARBA00023136"/>
    </source>
</evidence>
<feature type="transmembrane region" description="Helical" evidence="8">
    <location>
        <begin position="275"/>
        <end position="298"/>
    </location>
</feature>
<keyword evidence="3" id="KW-1003">Cell membrane</keyword>
<dbReference type="InterPro" id="IPR011642">
    <property type="entry name" value="Gate_dom"/>
</dbReference>
<evidence type="ECO:0000256" key="2">
    <source>
        <dbReference type="ARBA" id="ARBA00009033"/>
    </source>
</evidence>
<keyword evidence="13" id="KW-1185">Reference proteome</keyword>
<name>A0A1Y2FK15_PROLT</name>
<feature type="transmembrane region" description="Helical" evidence="8">
    <location>
        <begin position="477"/>
        <end position="493"/>
    </location>
</feature>
<feature type="domain" description="Nucleoside transporter/FeoB GTPase Gate" evidence="11">
    <location>
        <begin position="278"/>
        <end position="376"/>
    </location>
</feature>
<feature type="transmembrane region" description="Helical" evidence="8">
    <location>
        <begin position="161"/>
        <end position="181"/>
    </location>
</feature>
<feature type="transmembrane region" description="Helical" evidence="8">
    <location>
        <begin position="352"/>
        <end position="374"/>
    </location>
</feature>
<feature type="transmembrane region" description="Helical" evidence="8">
    <location>
        <begin position="439"/>
        <end position="465"/>
    </location>
</feature>
<dbReference type="Pfam" id="PF07670">
    <property type="entry name" value="Gate"/>
    <property type="match status" value="1"/>
</dbReference>
<evidence type="ECO:0000259" key="11">
    <source>
        <dbReference type="Pfam" id="PF07670"/>
    </source>
</evidence>
<gene>
    <name evidence="12" type="ORF">BCR37DRAFT_366128</name>
</gene>
<feature type="transmembrane region" description="Helical" evidence="8">
    <location>
        <begin position="193"/>
        <end position="209"/>
    </location>
</feature>
<dbReference type="GO" id="GO:0005886">
    <property type="term" value="C:plasma membrane"/>
    <property type="evidence" value="ECO:0007669"/>
    <property type="project" value="UniProtKB-SubCell"/>
</dbReference>
<keyword evidence="5 8" id="KW-1133">Transmembrane helix</keyword>
<dbReference type="Pfam" id="PF07662">
    <property type="entry name" value="Nucleos_tra2_C"/>
    <property type="match status" value="1"/>
</dbReference>
<evidence type="ECO:0000256" key="3">
    <source>
        <dbReference type="ARBA" id="ARBA00022475"/>
    </source>
</evidence>
<dbReference type="GO" id="GO:0015293">
    <property type="term" value="F:symporter activity"/>
    <property type="evidence" value="ECO:0007669"/>
    <property type="project" value="TreeGrafter"/>
</dbReference>
<feature type="transmembrane region" description="Helical" evidence="8">
    <location>
        <begin position="536"/>
        <end position="559"/>
    </location>
</feature>
<sequence length="610" mass="66773">MVAEGSFLPTNIHNDPALNPVNQYEHQHHHHSVEPQFNPQGDGKYMMEKDVRETGSTESPDASHDHEHIKRRGWYSGFRIYWHLFFFLVLTAWWITGLILHGPQQTSRKQYGWVVPFLLWLFISLRLLTFHVSPAPLFGMIRKVWRTVFVATLDKTIKPELRGYAGGVLTVVVFLVGTMASKETAQNTRADRAISLFGLLVFITVFWATSKHRSQVNWKTVQVGLIAQFILALFVLRTGVGYDIFKFISDLARELLGFAGDGFAFLFSSPSNFPYFVVAVLPAIIFFIALVQVAYYVGLLQWFIVKFASFFFWAMEVSGAEAVAAAAAPFIGQGENAILIKPFLNHLTKAEIHQIMTSGFATIAGSVFGAYVSLGANPQALLSSCIMSIPASIAMSKLRFPETEETLTKGSVTVPESEEERESNALEAFANGAALGLKVAGVIAAVLLVVISAVALVDGLLYFFFKYFGAPQVTLDFILGYLFYPIAFLLGAPRSELRLIGALIGKKFVVNEFAAFVDLTDPKGAYANLTNRGVIIATYAICGFGNIGSLGNQLGLLCLLAPKRSKDITRVAFSALLTGVTATLMSASIAGMVLDRVLEVGTAKLASSTA</sequence>
<feature type="domain" description="Concentrative nucleoside transporter C-terminal" evidence="10">
    <location>
        <begin position="381"/>
        <end position="591"/>
    </location>
</feature>
<feature type="domain" description="Concentrative nucleoside transporter N-terminal" evidence="9">
    <location>
        <begin position="197"/>
        <end position="268"/>
    </location>
</feature>
<dbReference type="Proteomes" id="UP000193685">
    <property type="component" value="Unassembled WGS sequence"/>
</dbReference>
<evidence type="ECO:0000313" key="12">
    <source>
        <dbReference type="EMBL" id="ORY84312.1"/>
    </source>
</evidence>
<dbReference type="InterPro" id="IPR008276">
    <property type="entry name" value="C_nuclsd_transpt"/>
</dbReference>
<evidence type="ECO:0000259" key="10">
    <source>
        <dbReference type="Pfam" id="PF07662"/>
    </source>
</evidence>
<dbReference type="GeneID" id="63784871"/>
<evidence type="ECO:0000256" key="8">
    <source>
        <dbReference type="SAM" id="Phobius"/>
    </source>
</evidence>
<dbReference type="PANTHER" id="PTHR10590">
    <property type="entry name" value="SODIUM/NUCLEOSIDE COTRANSPORTER"/>
    <property type="match status" value="1"/>
</dbReference>
<dbReference type="STRING" id="56484.A0A1Y2FK15"/>
<dbReference type="Pfam" id="PF01773">
    <property type="entry name" value="Nucleos_tra2_N"/>
    <property type="match status" value="1"/>
</dbReference>
<dbReference type="RefSeq" id="XP_040726330.1">
    <property type="nucleotide sequence ID" value="XM_040868272.1"/>
</dbReference>
<proteinExistence type="inferred from homology"/>
<dbReference type="OrthoDB" id="6075923at2759"/>
<keyword evidence="6 8" id="KW-0472">Membrane</keyword>
<feature type="transmembrane region" description="Helical" evidence="8">
    <location>
        <begin position="571"/>
        <end position="594"/>
    </location>
</feature>
<evidence type="ECO:0000313" key="13">
    <source>
        <dbReference type="Proteomes" id="UP000193685"/>
    </source>
</evidence>
<protein>
    <submittedName>
        <fullName evidence="12">Na+ dependent nucleoside transporter C-terminus-domain-containing protein</fullName>
    </submittedName>
</protein>
<dbReference type="InterPro" id="IPR002668">
    <property type="entry name" value="CNT_N_dom"/>
</dbReference>
<dbReference type="InterPro" id="IPR011657">
    <property type="entry name" value="CNT_C_dom"/>
</dbReference>